<protein>
    <submittedName>
        <fullName evidence="1">Uncharacterized protein</fullName>
    </submittedName>
</protein>
<organism evidence="1 2">
    <name type="scientific">Stereocaulon virgatum</name>
    <dbReference type="NCBI Taxonomy" id="373712"/>
    <lineage>
        <taxon>Eukaryota</taxon>
        <taxon>Fungi</taxon>
        <taxon>Dikarya</taxon>
        <taxon>Ascomycota</taxon>
        <taxon>Pezizomycotina</taxon>
        <taxon>Lecanoromycetes</taxon>
        <taxon>OSLEUM clade</taxon>
        <taxon>Lecanoromycetidae</taxon>
        <taxon>Lecanorales</taxon>
        <taxon>Lecanorineae</taxon>
        <taxon>Stereocaulaceae</taxon>
        <taxon>Stereocaulon</taxon>
    </lineage>
</organism>
<dbReference type="Proteomes" id="UP001590950">
    <property type="component" value="Unassembled WGS sequence"/>
</dbReference>
<name>A0ABR4A3W9_9LECA</name>
<evidence type="ECO:0000313" key="1">
    <source>
        <dbReference type="EMBL" id="KAL2038033.1"/>
    </source>
</evidence>
<accession>A0ABR4A3W9</accession>
<comment type="caution">
    <text evidence="1">The sequence shown here is derived from an EMBL/GenBank/DDBJ whole genome shotgun (WGS) entry which is preliminary data.</text>
</comment>
<proteinExistence type="predicted"/>
<keyword evidence="2" id="KW-1185">Reference proteome</keyword>
<dbReference type="EMBL" id="JBEFKJ010000035">
    <property type="protein sequence ID" value="KAL2038033.1"/>
    <property type="molecule type" value="Genomic_DNA"/>
</dbReference>
<evidence type="ECO:0000313" key="2">
    <source>
        <dbReference type="Proteomes" id="UP001590950"/>
    </source>
</evidence>
<gene>
    <name evidence="1" type="ORF">N7G274_009253</name>
</gene>
<reference evidence="1 2" key="1">
    <citation type="submission" date="2024-09" db="EMBL/GenBank/DDBJ databases">
        <title>Rethinking Asexuality: The Enigmatic Case of Functional Sexual Genes in Lepraria (Stereocaulaceae).</title>
        <authorList>
            <person name="Doellman M."/>
            <person name="Sun Y."/>
            <person name="Barcenas-Pena A."/>
            <person name="Lumbsch H.T."/>
            <person name="Grewe F."/>
        </authorList>
    </citation>
    <scope>NUCLEOTIDE SEQUENCE [LARGE SCALE GENOMIC DNA]</scope>
    <source>
        <strain evidence="1 2">Mercado 3170</strain>
    </source>
</reference>
<sequence>MLFGPGRKIHHVVNTKIELCSLYLIRINFENFHPCFRTATSKPTLIFVPGAWRMPSVFSRLIDRHSTHGYVSQGLFLLQLAPNLAFQTSMPTCQPYKTLSTEVYLLEKT</sequence>